<evidence type="ECO:0000256" key="9">
    <source>
        <dbReference type="SAM" id="SignalP"/>
    </source>
</evidence>
<keyword evidence="9" id="KW-0732">Signal</keyword>
<keyword evidence="6 8" id="KW-0611">Plant defense</keyword>
<feature type="signal peptide" evidence="9">
    <location>
        <begin position="1"/>
        <end position="18"/>
    </location>
</feature>
<dbReference type="Proteomes" id="UP000324897">
    <property type="component" value="Unassembled WGS sequence"/>
</dbReference>
<gene>
    <name evidence="10" type="ORF">EJB05_39606</name>
</gene>
<dbReference type="SUPFAM" id="SSF56371">
    <property type="entry name" value="Ribosome inactivating proteins (RIP)"/>
    <property type="match status" value="1"/>
</dbReference>
<comment type="catalytic activity">
    <reaction evidence="1 8">
        <text>Endohydrolysis of the N-glycosidic bond at one specific adenosine on the 28S rRNA.</text>
        <dbReference type="EC" id="3.2.2.22"/>
    </reaction>
</comment>
<dbReference type="InterPro" id="IPR001574">
    <property type="entry name" value="Ribosome_inactivat_prot"/>
</dbReference>
<feature type="chain" id="PRO_5023837725" description="rRNA N-glycosylase" evidence="9">
    <location>
        <begin position="19"/>
        <end position="294"/>
    </location>
</feature>
<keyword evidence="5 8" id="KW-0378">Hydrolase</keyword>
<accession>A0A5J9TYW6</accession>
<dbReference type="GO" id="GO:0006952">
    <property type="term" value="P:defense response"/>
    <property type="evidence" value="ECO:0007669"/>
    <property type="project" value="UniProtKB-KW"/>
</dbReference>
<dbReference type="AlphaFoldDB" id="A0A5J9TYW6"/>
<name>A0A5J9TYW6_9POAL</name>
<proteinExistence type="inferred from homology"/>
<keyword evidence="11" id="KW-1185">Reference proteome</keyword>
<evidence type="ECO:0000256" key="5">
    <source>
        <dbReference type="ARBA" id="ARBA00022801"/>
    </source>
</evidence>
<evidence type="ECO:0000313" key="10">
    <source>
        <dbReference type="EMBL" id="TVU16058.1"/>
    </source>
</evidence>
<dbReference type="Pfam" id="PF00161">
    <property type="entry name" value="RIP"/>
    <property type="match status" value="1"/>
</dbReference>
<dbReference type="Gramene" id="TVU16058">
    <property type="protein sequence ID" value="TVU16058"/>
    <property type="gene ID" value="EJB05_39606"/>
</dbReference>
<evidence type="ECO:0000256" key="1">
    <source>
        <dbReference type="ARBA" id="ARBA00000237"/>
    </source>
</evidence>
<comment type="caution">
    <text evidence="10">The sequence shown here is derived from an EMBL/GenBank/DDBJ whole genome shotgun (WGS) entry which is preliminary data.</text>
</comment>
<dbReference type="OrthoDB" id="675370at2759"/>
<comment type="similarity">
    <text evidence="2">Belongs to the ribosome-inactivating protein family. Type 1 RIP subfamily.</text>
</comment>
<dbReference type="GO" id="GO:0090729">
    <property type="term" value="F:toxin activity"/>
    <property type="evidence" value="ECO:0007669"/>
    <property type="project" value="UniProtKB-KW"/>
</dbReference>
<reference evidence="10 11" key="1">
    <citation type="journal article" date="2019" name="Sci. Rep.">
        <title>A high-quality genome of Eragrostis curvula grass provides insights into Poaceae evolution and supports new strategies to enhance forage quality.</title>
        <authorList>
            <person name="Carballo J."/>
            <person name="Santos B.A.C.M."/>
            <person name="Zappacosta D."/>
            <person name="Garbus I."/>
            <person name="Selva J.P."/>
            <person name="Gallo C.A."/>
            <person name="Diaz A."/>
            <person name="Albertini E."/>
            <person name="Caccamo M."/>
            <person name="Echenique V."/>
        </authorList>
    </citation>
    <scope>NUCLEOTIDE SEQUENCE [LARGE SCALE GENOMIC DNA]</scope>
    <source>
        <strain evidence="11">cv. Victoria</strain>
        <tissue evidence="10">Leaf</tissue>
    </source>
</reference>
<dbReference type="InterPro" id="IPR036041">
    <property type="entry name" value="Ribosome-inact_prot_sf"/>
</dbReference>
<keyword evidence="7 8" id="KW-0652">Protein synthesis inhibitor</keyword>
<dbReference type="InterPro" id="IPR017989">
    <property type="entry name" value="Ribosome_inactivat_1/2"/>
</dbReference>
<evidence type="ECO:0000256" key="6">
    <source>
        <dbReference type="ARBA" id="ARBA00022821"/>
    </source>
</evidence>
<evidence type="ECO:0000256" key="7">
    <source>
        <dbReference type="ARBA" id="ARBA00023193"/>
    </source>
</evidence>
<evidence type="ECO:0000313" key="11">
    <source>
        <dbReference type="Proteomes" id="UP000324897"/>
    </source>
</evidence>
<evidence type="ECO:0000256" key="2">
    <source>
        <dbReference type="ARBA" id="ARBA00008544"/>
    </source>
</evidence>
<keyword evidence="4 8" id="KW-0800">Toxin</keyword>
<dbReference type="EMBL" id="RWGY01000031">
    <property type="protein sequence ID" value="TVU16058.1"/>
    <property type="molecule type" value="Genomic_DNA"/>
</dbReference>
<dbReference type="PRINTS" id="PR00396">
    <property type="entry name" value="SHIGARICIN"/>
</dbReference>
<evidence type="ECO:0000256" key="3">
    <source>
        <dbReference type="ARBA" id="ARBA00012001"/>
    </source>
</evidence>
<dbReference type="EC" id="3.2.2.22" evidence="3 8"/>
<dbReference type="PANTHER" id="PTHR33453">
    <property type="match status" value="1"/>
</dbReference>
<evidence type="ECO:0000256" key="8">
    <source>
        <dbReference type="RuleBase" id="RU004915"/>
    </source>
</evidence>
<dbReference type="Gene3D" id="3.40.420.10">
    <property type="entry name" value="Ricin (A subunit), domain 1"/>
    <property type="match status" value="1"/>
</dbReference>
<evidence type="ECO:0000256" key="4">
    <source>
        <dbReference type="ARBA" id="ARBA00022656"/>
    </source>
</evidence>
<dbReference type="GO" id="GO:0030598">
    <property type="term" value="F:rRNA N-glycosylase activity"/>
    <property type="evidence" value="ECO:0007669"/>
    <property type="project" value="UniProtKB-EC"/>
</dbReference>
<dbReference type="GO" id="GO:0017148">
    <property type="term" value="P:negative regulation of translation"/>
    <property type="evidence" value="ECO:0007669"/>
    <property type="project" value="UniProtKB-KW"/>
</dbReference>
<dbReference type="InterPro" id="IPR016138">
    <property type="entry name" value="Ribosome_inactivat_prot_sub1"/>
</dbReference>
<sequence length="294" mass="31932">MLLVVGFALLLLVPSSQADAKLPAGELLQADSHFSPLAVTRVVRIKFDVANDDYASFLGQLHGVLMNYPKNGDVEGVPVLPPQHLNAMPARWIHVNLVGSGGARTTIALRDDNIYLVGFENSARNWYVFDNRKHLIHDATPLPLNDSYGDLVKGHVNLPRYDLGKTAALGAVQTLASYKIGGLTDSQLAISLAQLCVMVAEAERFKEVADTVSKGWEGTARINTVQAELLVLWGKASCALLHWNNTHVWVDKKGALASQGIRNEQDAVHLLGFVLRTKGCNLKSESSDCGDICN</sequence>
<organism evidence="10 11">
    <name type="scientific">Eragrostis curvula</name>
    <name type="common">weeping love grass</name>
    <dbReference type="NCBI Taxonomy" id="38414"/>
    <lineage>
        <taxon>Eukaryota</taxon>
        <taxon>Viridiplantae</taxon>
        <taxon>Streptophyta</taxon>
        <taxon>Embryophyta</taxon>
        <taxon>Tracheophyta</taxon>
        <taxon>Spermatophyta</taxon>
        <taxon>Magnoliopsida</taxon>
        <taxon>Liliopsida</taxon>
        <taxon>Poales</taxon>
        <taxon>Poaceae</taxon>
        <taxon>PACMAD clade</taxon>
        <taxon>Chloridoideae</taxon>
        <taxon>Eragrostideae</taxon>
        <taxon>Eragrostidinae</taxon>
        <taxon>Eragrostis</taxon>
    </lineage>
</organism>
<dbReference type="PANTHER" id="PTHR33453:SF9">
    <property type="entry name" value="ALBUMIN B-32"/>
    <property type="match status" value="1"/>
</dbReference>
<protein>
    <recommendedName>
        <fullName evidence="3 8">rRNA N-glycosylase</fullName>
        <ecNumber evidence="3 8">3.2.2.22</ecNumber>
    </recommendedName>
</protein>